<dbReference type="EMBL" id="JAJODE010000011">
    <property type="protein sequence ID" value="MCD4838376.1"/>
    <property type="molecule type" value="Genomic_DNA"/>
</dbReference>
<dbReference type="Proteomes" id="UP001162836">
    <property type="component" value="Unassembled WGS sequence"/>
</dbReference>
<evidence type="ECO:0000313" key="2">
    <source>
        <dbReference type="Proteomes" id="UP001162836"/>
    </source>
</evidence>
<accession>A0ABS8QGP7</accession>
<evidence type="ECO:0000313" key="1">
    <source>
        <dbReference type="EMBL" id="MCD4838376.1"/>
    </source>
</evidence>
<reference evidence="1 2" key="1">
    <citation type="journal article" date="2023" name="Antonie Van Leeuwenhoek">
        <title>Unveiling the genomic potential of a novel thermostable glycoside hydrolases producing Neobacillus sedimentimangrovi UE25.</title>
        <authorList>
            <person name="Ejaz U."/>
            <person name="Saleem F."/>
            <person name="Rashid R."/>
            <person name="Hasan K.A."/>
            <person name="Syed M.N."/>
            <person name="Sohail M."/>
        </authorList>
    </citation>
    <scope>NUCLEOTIDE SEQUENCE [LARGE SCALE GENOMIC DNA]</scope>
    <source>
        <strain evidence="1 2">UE25</strain>
    </source>
</reference>
<comment type="caution">
    <text evidence="1">The sequence shown here is derived from an EMBL/GenBank/DDBJ whole genome shotgun (WGS) entry which is preliminary data.</text>
</comment>
<organism evidence="1 2">
    <name type="scientific">Neobacillus sedimentimangrovi</name>
    <dbReference type="NCBI Taxonomy" id="2699460"/>
    <lineage>
        <taxon>Bacteria</taxon>
        <taxon>Bacillati</taxon>
        <taxon>Bacillota</taxon>
        <taxon>Bacilli</taxon>
        <taxon>Bacillales</taxon>
        <taxon>Bacillaceae</taxon>
        <taxon>Neobacillus</taxon>
    </lineage>
</organism>
<keyword evidence="2" id="KW-1185">Reference proteome</keyword>
<name>A0ABS8QGP7_9BACI</name>
<sequence>MKKCRHILFPDGDSPLQQESRCSEDIILKALRVDMEDFAARLFNKTQNAPKRKNGGNKALNALQMEAIEKAGQRVERIKKLFIDGMIN</sequence>
<gene>
    <name evidence="1" type="ORF">LRS37_05700</name>
</gene>
<proteinExistence type="predicted"/>
<protein>
    <submittedName>
        <fullName evidence="1">Uncharacterized protein</fullName>
    </submittedName>
</protein>